<feature type="coiled-coil region" evidence="1">
    <location>
        <begin position="84"/>
        <end position="136"/>
    </location>
</feature>
<keyword evidence="5" id="KW-1185">Reference proteome</keyword>
<evidence type="ECO:0000256" key="3">
    <source>
        <dbReference type="SAM" id="Phobius"/>
    </source>
</evidence>
<protein>
    <submittedName>
        <fullName evidence="4">Chromosome segregation ATPase</fullName>
    </submittedName>
</protein>
<name>A0A7W5K1Z9_9GAMM</name>
<comment type="caution">
    <text evidence="4">The sequence shown here is derived from an EMBL/GenBank/DDBJ whole genome shotgun (WGS) entry which is preliminary data.</text>
</comment>
<feature type="compositionally biased region" description="Basic and acidic residues" evidence="2">
    <location>
        <begin position="1"/>
        <end position="10"/>
    </location>
</feature>
<keyword evidence="3" id="KW-0472">Membrane</keyword>
<dbReference type="Proteomes" id="UP000553442">
    <property type="component" value="Unassembled WGS sequence"/>
</dbReference>
<feature type="transmembrane region" description="Helical" evidence="3">
    <location>
        <begin position="36"/>
        <end position="57"/>
    </location>
</feature>
<gene>
    <name evidence="4" type="ORF">BDK63_001346</name>
</gene>
<accession>A0A7W5K1Z9</accession>
<evidence type="ECO:0000256" key="2">
    <source>
        <dbReference type="SAM" id="MobiDB-lite"/>
    </source>
</evidence>
<feature type="coiled-coil region" evidence="1">
    <location>
        <begin position="169"/>
        <end position="283"/>
    </location>
</feature>
<keyword evidence="1" id="KW-0175">Coiled coil</keyword>
<evidence type="ECO:0000256" key="1">
    <source>
        <dbReference type="SAM" id="Coils"/>
    </source>
</evidence>
<organism evidence="4 5">
    <name type="scientific">Halomonas campaniensis</name>
    <dbReference type="NCBI Taxonomy" id="213554"/>
    <lineage>
        <taxon>Bacteria</taxon>
        <taxon>Pseudomonadati</taxon>
        <taxon>Pseudomonadota</taxon>
        <taxon>Gammaproteobacteria</taxon>
        <taxon>Oceanospirillales</taxon>
        <taxon>Halomonadaceae</taxon>
        <taxon>Halomonas</taxon>
    </lineage>
</organism>
<keyword evidence="3" id="KW-1133">Transmembrane helix</keyword>
<feature type="region of interest" description="Disordered" evidence="2">
    <location>
        <begin position="1"/>
        <end position="26"/>
    </location>
</feature>
<evidence type="ECO:0000313" key="4">
    <source>
        <dbReference type="EMBL" id="MBB3330480.1"/>
    </source>
</evidence>
<keyword evidence="3" id="KW-0812">Transmembrane</keyword>
<dbReference type="AlphaFoldDB" id="A0A7W5K1Z9"/>
<proteinExistence type="predicted"/>
<dbReference type="RefSeq" id="WP_183330601.1">
    <property type="nucleotide sequence ID" value="NZ_JACHZF010000008.1"/>
</dbReference>
<dbReference type="EMBL" id="JACHZF010000008">
    <property type="protein sequence ID" value="MBB3330480.1"/>
    <property type="molecule type" value="Genomic_DNA"/>
</dbReference>
<evidence type="ECO:0000313" key="5">
    <source>
        <dbReference type="Proteomes" id="UP000553442"/>
    </source>
</evidence>
<sequence>MAERPDDRRYARPIVPDPDSSLSAHRLRHPPPPRVWPLWLLILGLIAAGGALGWVGWQERNRLTADLARVSGELSNVHARFDTALGEGEALDEMEERLAALERRDEALGGHLGVLEERLEARGDDLDERLEGLRERLTRIGEAAATREAMLAATGTSLDALERAGEEGRAALEERIAALAEARERDARRFAELDEGLAALEADTGRGEALARLEQAQAALEERLTEEARAREERVEALAARLAGVAAEVEAADGSRDDGAQRLEALAGRLGALEAEIGELRRSQLALSARLEALRP</sequence>
<reference evidence="4 5" key="1">
    <citation type="submission" date="2020-08" db="EMBL/GenBank/DDBJ databases">
        <title>Genomic Encyclopedia of Archaeal and Bacterial Type Strains, Phase II (KMG-II): from individual species to whole genera.</title>
        <authorList>
            <person name="Goeker M."/>
        </authorList>
    </citation>
    <scope>NUCLEOTIDE SEQUENCE [LARGE SCALE GENOMIC DNA]</scope>
    <source>
        <strain evidence="4 5">5AG</strain>
    </source>
</reference>